<protein>
    <submittedName>
        <fullName evidence="3">Leucine rich repeat-containing protein</fullName>
    </submittedName>
</protein>
<keyword evidence="4" id="KW-1185">Reference proteome</keyword>
<dbReference type="PANTHER" id="PTHR46652">
    <property type="entry name" value="LEUCINE-RICH REPEAT AND IQ DOMAIN-CONTAINING PROTEIN 1-RELATED"/>
    <property type="match status" value="1"/>
</dbReference>
<evidence type="ECO:0000313" key="3">
    <source>
        <dbReference type="EMBL" id="KAF8822357.1"/>
    </source>
</evidence>
<dbReference type="PANTHER" id="PTHR46652:SF3">
    <property type="entry name" value="LEUCINE-RICH REPEAT-CONTAINING PROTEIN 9"/>
    <property type="match status" value="1"/>
</dbReference>
<dbReference type="SMART" id="SM00365">
    <property type="entry name" value="LRR_SD22"/>
    <property type="match status" value="5"/>
</dbReference>
<accession>A0ABQ7JEA9</accession>
<keyword evidence="2" id="KW-0677">Repeat</keyword>
<evidence type="ECO:0000256" key="2">
    <source>
        <dbReference type="ARBA" id="ARBA00022737"/>
    </source>
</evidence>
<dbReference type="Gene3D" id="3.80.10.10">
    <property type="entry name" value="Ribonuclease Inhibitor"/>
    <property type="match status" value="2"/>
</dbReference>
<proteinExistence type="predicted"/>
<dbReference type="InterPro" id="IPR032675">
    <property type="entry name" value="LRR_dom_sf"/>
</dbReference>
<keyword evidence="1" id="KW-0433">Leucine-rich repeat</keyword>
<evidence type="ECO:0000313" key="4">
    <source>
        <dbReference type="Proteomes" id="UP000823046"/>
    </source>
</evidence>
<dbReference type="PROSITE" id="PS51450">
    <property type="entry name" value="LRR"/>
    <property type="match status" value="3"/>
</dbReference>
<dbReference type="Proteomes" id="UP000823046">
    <property type="component" value="Unassembled WGS sequence"/>
</dbReference>
<sequence length="342" mass="39603">VNPQEFLIKKYIFGDCVYQIGSLTQDYVNNGLHDLRHIRGSQNHAFLQFTLQNAGLNDIFLLRNFIHLQRVDISGNALLTLEPLGNLRQLKELYASKNFLKDALDFSPPEGLQVVDLSKNQISCIERCKLHPYLQELYLQGNFIESVDGIFCHNTCLKILDLSNNRISSLRGITGEEQMQLEKLSLSTNKLQDLVGIEKLKFLRTLVAHDNQLNTLQGITAAHHPYLQQIELEQNKIESLESLIPLKDLRYLRALNFLQCPLQMIPFYRLSIIHLFQKLTILDNQPITAEEKVLVDRAYGCEMYFHQQRWNEFLPGIPFADPRIITEKKIKRTQNIINCMLE</sequence>
<dbReference type="InterPro" id="IPR050836">
    <property type="entry name" value="SDS22/Internalin_LRR"/>
</dbReference>
<dbReference type="EMBL" id="JADAQX010000061">
    <property type="protein sequence ID" value="KAF8822357.1"/>
    <property type="molecule type" value="Genomic_DNA"/>
</dbReference>
<comment type="caution">
    <text evidence="3">The sequence shown here is derived from an EMBL/GenBank/DDBJ whole genome shotgun (WGS) entry which is preliminary data.</text>
</comment>
<dbReference type="InterPro" id="IPR001611">
    <property type="entry name" value="Leu-rich_rpt"/>
</dbReference>
<dbReference type="SUPFAM" id="SSF52058">
    <property type="entry name" value="L domain-like"/>
    <property type="match status" value="1"/>
</dbReference>
<reference evidence="3 4" key="1">
    <citation type="journal article" date="2020" name="bioRxiv">
        <title>Metabolic contributions of an alphaproteobacterial endosymbiont in the apicomplexan Cardiosporidium cionae.</title>
        <authorList>
            <person name="Hunter E.S."/>
            <person name="Paight C.J."/>
            <person name="Lane C.E."/>
        </authorList>
    </citation>
    <scope>NUCLEOTIDE SEQUENCE [LARGE SCALE GENOMIC DNA]</scope>
    <source>
        <strain evidence="3">ESH_2018</strain>
    </source>
</reference>
<dbReference type="Pfam" id="PF14580">
    <property type="entry name" value="LRR_9"/>
    <property type="match status" value="1"/>
</dbReference>
<organism evidence="3 4">
    <name type="scientific">Cardiosporidium cionae</name>
    <dbReference type="NCBI Taxonomy" id="476202"/>
    <lineage>
        <taxon>Eukaryota</taxon>
        <taxon>Sar</taxon>
        <taxon>Alveolata</taxon>
        <taxon>Apicomplexa</taxon>
        <taxon>Aconoidasida</taxon>
        <taxon>Nephromycida</taxon>
        <taxon>Cardiosporidium</taxon>
    </lineage>
</organism>
<evidence type="ECO:0000256" key="1">
    <source>
        <dbReference type="ARBA" id="ARBA00022614"/>
    </source>
</evidence>
<feature type="non-terminal residue" evidence="3">
    <location>
        <position position="1"/>
    </location>
</feature>
<gene>
    <name evidence="3" type="ORF">IE077_003935</name>
</gene>
<name>A0ABQ7JEA9_9APIC</name>